<evidence type="ECO:0000313" key="2">
    <source>
        <dbReference type="EMBL" id="KAI4529735.1"/>
    </source>
</evidence>
<proteinExistence type="predicted"/>
<dbReference type="AlphaFoldDB" id="A0AAD4XXJ0"/>
<organism evidence="2 3">
    <name type="scientific">Ovis ammon polii</name>
    <dbReference type="NCBI Taxonomy" id="230172"/>
    <lineage>
        <taxon>Eukaryota</taxon>
        <taxon>Metazoa</taxon>
        <taxon>Chordata</taxon>
        <taxon>Craniata</taxon>
        <taxon>Vertebrata</taxon>
        <taxon>Euteleostomi</taxon>
        <taxon>Mammalia</taxon>
        <taxon>Eutheria</taxon>
        <taxon>Laurasiatheria</taxon>
        <taxon>Artiodactyla</taxon>
        <taxon>Ruminantia</taxon>
        <taxon>Pecora</taxon>
        <taxon>Bovidae</taxon>
        <taxon>Caprinae</taxon>
        <taxon>Ovis</taxon>
    </lineage>
</organism>
<name>A0AAD4XXJ0_OVIAM</name>
<evidence type="ECO:0008006" key="4">
    <source>
        <dbReference type="Google" id="ProtNLM"/>
    </source>
</evidence>
<dbReference type="EMBL" id="JAKZEL010000027">
    <property type="protein sequence ID" value="KAI4529735.1"/>
    <property type="molecule type" value="Genomic_DNA"/>
</dbReference>
<keyword evidence="3" id="KW-1185">Reference proteome</keyword>
<feature type="signal peptide" evidence="1">
    <location>
        <begin position="1"/>
        <end position="30"/>
    </location>
</feature>
<feature type="chain" id="PRO_5042034214" description="Secreted protein" evidence="1">
    <location>
        <begin position="31"/>
        <end position="156"/>
    </location>
</feature>
<reference evidence="2" key="1">
    <citation type="submission" date="2022-03" db="EMBL/GenBank/DDBJ databases">
        <title>Genomic analyses of argali, domestic sheep and their hybrids provide insights into chromosomal evolution, heterosis and genetic basis of agronomic traits.</title>
        <authorList>
            <person name="Li M."/>
        </authorList>
    </citation>
    <scope>NUCLEOTIDE SEQUENCE</scope>
    <source>
        <strain evidence="2">CAU-MHL-2022a</strain>
        <tissue evidence="2">Skin</tissue>
    </source>
</reference>
<sequence length="156" mass="16797">MILVSSCTKRLAPTVLFNFCSLSGWLVCLLEVGHDSGQGEAACLSCSHSPPVNHHGDGSATQDLHGFQEGPQLWSIKSEALCFCAWVPPIVKAHLCVLLRTWLHCAVKFSAITLHIHLRFIISIDCGSSPFPLGMCAVRQASSLIVSIVSGHASLY</sequence>
<protein>
    <recommendedName>
        <fullName evidence="4">Secreted protein</fullName>
    </recommendedName>
</protein>
<accession>A0AAD4XXJ0</accession>
<evidence type="ECO:0000313" key="3">
    <source>
        <dbReference type="Proteomes" id="UP001214576"/>
    </source>
</evidence>
<evidence type="ECO:0000256" key="1">
    <source>
        <dbReference type="SAM" id="SignalP"/>
    </source>
</evidence>
<gene>
    <name evidence="2" type="ORF">MG293_020413</name>
</gene>
<comment type="caution">
    <text evidence="2">The sequence shown here is derived from an EMBL/GenBank/DDBJ whole genome shotgun (WGS) entry which is preliminary data.</text>
</comment>
<dbReference type="Proteomes" id="UP001214576">
    <property type="component" value="Unassembled WGS sequence"/>
</dbReference>
<keyword evidence="1" id="KW-0732">Signal</keyword>